<organism evidence="2 3">
    <name type="scientific">Paenibacillus vortex V453</name>
    <dbReference type="NCBI Taxonomy" id="715225"/>
    <lineage>
        <taxon>Bacteria</taxon>
        <taxon>Bacillati</taxon>
        <taxon>Bacillota</taxon>
        <taxon>Bacilli</taxon>
        <taxon>Bacillales</taxon>
        <taxon>Paenibacillaceae</taxon>
        <taxon>Paenibacillus</taxon>
    </lineage>
</organism>
<feature type="domain" description="RNA polymerase sigma-70 region 4" evidence="1">
    <location>
        <begin position="78"/>
        <end position="124"/>
    </location>
</feature>
<gene>
    <name evidence="2" type="ORF">PVOR_25323</name>
</gene>
<keyword evidence="2" id="KW-0240">DNA-directed RNA polymerase</keyword>
<dbReference type="InterPro" id="IPR007630">
    <property type="entry name" value="RNA_pol_sigma70_r4"/>
</dbReference>
<sequence>MKKDDQLNRRFITYMANLIYYNSINYDKKRRMKNSRFPLTLDNDENLESTLLISYDSESVPLSLKDHITNYSLYQAYESLPEQQKKILSLAYAQGLNDKEISEIVGGSQQNISKHRLKALAKLRLLITEGKGKGEDSCQR</sequence>
<name>A0A2R9SPM5_9BACL</name>
<evidence type="ECO:0000313" key="3">
    <source>
        <dbReference type="Proteomes" id="UP000003094"/>
    </source>
</evidence>
<dbReference type="AlphaFoldDB" id="A0A2R9SPM5"/>
<dbReference type="EMBL" id="ADHJ01000041">
    <property type="protein sequence ID" value="EFU39340.1"/>
    <property type="molecule type" value="Genomic_DNA"/>
</dbReference>
<evidence type="ECO:0000313" key="2">
    <source>
        <dbReference type="EMBL" id="EFU39340.1"/>
    </source>
</evidence>
<evidence type="ECO:0000259" key="1">
    <source>
        <dbReference type="Pfam" id="PF04545"/>
    </source>
</evidence>
<comment type="caution">
    <text evidence="2">The sequence shown here is derived from an EMBL/GenBank/DDBJ whole genome shotgun (WGS) entry which is preliminary data.</text>
</comment>
<dbReference type="Proteomes" id="UP000003094">
    <property type="component" value="Unassembled WGS sequence"/>
</dbReference>
<keyword evidence="2" id="KW-0804">Transcription</keyword>
<dbReference type="Gene3D" id="1.20.140.160">
    <property type="match status" value="1"/>
</dbReference>
<dbReference type="SUPFAM" id="SSF88659">
    <property type="entry name" value="Sigma3 and sigma4 domains of RNA polymerase sigma factors"/>
    <property type="match status" value="1"/>
</dbReference>
<reference evidence="2 3" key="1">
    <citation type="journal article" date="2010" name="BMC Genomics">
        <title>Genome sequence of the pattern forming Paenibacillus vortex bacterium reveals potential for thriving in complex environments.</title>
        <authorList>
            <person name="Sirota-Madi A."/>
            <person name="Olender T."/>
            <person name="Helman Y."/>
            <person name="Ingham C."/>
            <person name="Brainis I."/>
            <person name="Roth D."/>
            <person name="Hagi E."/>
            <person name="Brodsky L."/>
            <person name="Leshkowitz D."/>
            <person name="Galatenko V."/>
            <person name="Nikolaev V."/>
            <person name="Mugasimangalam R.C."/>
            <person name="Bransburg-Zabary S."/>
            <person name="Gutnick D.L."/>
            <person name="Lancet D."/>
            <person name="Ben-Jacob E."/>
        </authorList>
    </citation>
    <scope>NUCLEOTIDE SEQUENCE [LARGE SCALE GENOMIC DNA]</scope>
    <source>
        <strain evidence="2 3">V453</strain>
    </source>
</reference>
<dbReference type="KEGG" id="pvo:PVOR_25323"/>
<protein>
    <submittedName>
        <fullName evidence="2">DNA-directed RNA polymerase sigma subunit FliA</fullName>
    </submittedName>
</protein>
<dbReference type="RefSeq" id="WP_006211813.1">
    <property type="nucleotide sequence ID" value="NZ_ADHJ01000041.1"/>
</dbReference>
<dbReference type="GO" id="GO:0000428">
    <property type="term" value="C:DNA-directed RNA polymerase complex"/>
    <property type="evidence" value="ECO:0007669"/>
    <property type="project" value="UniProtKB-KW"/>
</dbReference>
<dbReference type="InterPro" id="IPR013324">
    <property type="entry name" value="RNA_pol_sigma_r3/r4-like"/>
</dbReference>
<dbReference type="Pfam" id="PF04545">
    <property type="entry name" value="Sigma70_r4"/>
    <property type="match status" value="1"/>
</dbReference>
<accession>A0A2R9SPM5</accession>
<dbReference type="NCBIfam" id="TIGR02937">
    <property type="entry name" value="sigma70-ECF"/>
    <property type="match status" value="1"/>
</dbReference>
<dbReference type="InterPro" id="IPR014284">
    <property type="entry name" value="RNA_pol_sigma-70_dom"/>
</dbReference>
<dbReference type="GO" id="GO:0006352">
    <property type="term" value="P:DNA-templated transcription initiation"/>
    <property type="evidence" value="ECO:0007669"/>
    <property type="project" value="InterPro"/>
</dbReference>
<proteinExistence type="predicted"/>
<keyword evidence="3" id="KW-1185">Reference proteome</keyword>
<dbReference type="GO" id="GO:0003700">
    <property type="term" value="F:DNA-binding transcription factor activity"/>
    <property type="evidence" value="ECO:0007669"/>
    <property type="project" value="InterPro"/>
</dbReference>